<comment type="caution">
    <text evidence="1">The sequence shown here is derived from an EMBL/GenBank/DDBJ whole genome shotgun (WGS) entry which is preliminary data.</text>
</comment>
<gene>
    <name evidence="1" type="ORF">O181_076783</name>
</gene>
<dbReference type="AlphaFoldDB" id="A0A9Q3ID42"/>
<organism evidence="1 2">
    <name type="scientific">Austropuccinia psidii MF-1</name>
    <dbReference type="NCBI Taxonomy" id="1389203"/>
    <lineage>
        <taxon>Eukaryota</taxon>
        <taxon>Fungi</taxon>
        <taxon>Dikarya</taxon>
        <taxon>Basidiomycota</taxon>
        <taxon>Pucciniomycotina</taxon>
        <taxon>Pucciniomycetes</taxon>
        <taxon>Pucciniales</taxon>
        <taxon>Sphaerophragmiaceae</taxon>
        <taxon>Austropuccinia</taxon>
    </lineage>
</organism>
<evidence type="ECO:0000313" key="2">
    <source>
        <dbReference type="Proteomes" id="UP000765509"/>
    </source>
</evidence>
<evidence type="ECO:0000313" key="1">
    <source>
        <dbReference type="EMBL" id="MBW0537068.1"/>
    </source>
</evidence>
<dbReference type="EMBL" id="AVOT02041706">
    <property type="protein sequence ID" value="MBW0537068.1"/>
    <property type="molecule type" value="Genomic_DNA"/>
</dbReference>
<sequence>MEYKDQEGYNHEWGTLLPEVQLAYNKSKDSPKGKLPSRVEGWWSPLFPMDHLKKSLLTCHPTAKDFHYMWKKACETAAKCMDEAKEYKKQGYDKTHMEPHFKKGNQFFEP</sequence>
<proteinExistence type="predicted"/>
<keyword evidence="2" id="KW-1185">Reference proteome</keyword>
<dbReference type="Proteomes" id="UP000765509">
    <property type="component" value="Unassembled WGS sequence"/>
</dbReference>
<accession>A0A9Q3ID42</accession>
<protein>
    <submittedName>
        <fullName evidence="1">Uncharacterized protein</fullName>
    </submittedName>
</protein>
<reference evidence="1" key="1">
    <citation type="submission" date="2021-03" db="EMBL/GenBank/DDBJ databases">
        <title>Draft genome sequence of rust myrtle Austropuccinia psidii MF-1, a brazilian biotype.</title>
        <authorList>
            <person name="Quecine M.C."/>
            <person name="Pachon D.M.R."/>
            <person name="Bonatelli M.L."/>
            <person name="Correr F.H."/>
            <person name="Franceschini L.M."/>
            <person name="Leite T.F."/>
            <person name="Margarido G.R.A."/>
            <person name="Almeida C.A."/>
            <person name="Ferrarezi J.A."/>
            <person name="Labate C.A."/>
        </authorList>
    </citation>
    <scope>NUCLEOTIDE SEQUENCE</scope>
    <source>
        <strain evidence="1">MF-1</strain>
    </source>
</reference>
<dbReference type="OrthoDB" id="3158924at2759"/>
<name>A0A9Q3ID42_9BASI</name>